<feature type="compositionally biased region" description="Low complexity" evidence="7">
    <location>
        <begin position="26"/>
        <end position="45"/>
    </location>
</feature>
<dbReference type="GO" id="GO:0005634">
    <property type="term" value="C:nucleus"/>
    <property type="evidence" value="ECO:0007669"/>
    <property type="project" value="TreeGrafter"/>
</dbReference>
<feature type="region of interest" description="Disordered" evidence="7">
    <location>
        <begin position="932"/>
        <end position="991"/>
    </location>
</feature>
<sequence>MTTKPPGFATWPKDLQRHWLHNQEVTQQAAARVEAARAIHAQPKQEPQRAEPEQEEQDDSPQEPMENDEPVYIQYRAKKITGAKEHPDAIVETGSLGSVEPPNPTYDHHLQDIVDAGLISDAQLETVVYANMRFCTEIAPGVKSGFFLGDGAGVGKGRQIAALILEHWRAGRTKRVLWVSVSNDLRYDAVRDLQDIKASHIHVFPREKDAMPKGKLAKLAPTGVIFVTYSLLISGSKTSNQHAIQANNDSHDLDLAHYPHGSRLRQIVDWLKHGQQDTLVVFDESHKAKNLQVEKGGGRSKTAEAVLRLQNALPEAHVVYSSATGASTPSNLAYMVRLGMAGFKNMDELICDLKKSGLGALELYSMALKATGSYVSRTLSYNGAEFSLVNVRIDPVFRVMYDRAARFVALLFKILDATKPKRSARAQFWGAIQRFFRQLLIASKVPTTAKIALQHVEEGMCVVIGLQSTGEANSEAAREAHGSTADDLISAPRIALQQFIERQFPATSKDLEPSELSTLEYQVRQIAAAWRQEENAKATAASGVHGPQRAVATRMRTTVRMDQESRGAGSSAPGMLALPSATASAASDDEEPMLIEEKSLDQVLEDRRQQAVRAGQFLDLTEAVTEADKAAMEREVKAEEAQETAAVMQKEADNLVRERQAELEEALEDLRAAQAAIEQAWACKDARALERMRRLAESETATYEKAAVPSREPSPDENPTGRRRRRAAPTNLAELDPSPRPLQKRKGSSMAEDLMDVSTEGCDSDDGDGDFELEGDVEPVSFRPGSRSVQSGSGRGSTRPRRAASNSNIIVDLTSDSDEDEIRSPVRRQPASTANPAAAVKKEPVTVKPEPGHVKAEALSAAEPLQAEPIVLEDDTPCQKCGSTDGADSMLLCDGPGCNQGCHMGCLDPPLTDIPEGDWICPGCQPPVMDNADGIPARARSRKTSMPGRARLCKSPPAEPDSPGAENRDPAAPDNKAAAAKQQQQDDKLANDTKTTVAVLERHLKAISTAVDARRAAVTRAERRAADPGNPATADEEQAFEPSSRAQRRAARAGGSAAKPHHSGRHIDLSDTEVDAVAAFPTFRHAVKSRHRDGGSADEESEVDDDDAGIYGYGFEDEEGGRDMPRPELKRIKKLLLRILDSLELPPNPLDQLVELMGGEDMVAEMTGRKGGFVRQEDNTVQYQTRRSEESRNMVNIKEKESFMRGDKLIAIISEAASVGISLQADRRVANQRRRCHLTLELPWSADKAIQQFGRSHRSNQASAPLYRILVTTCGGEHRFASSAAKRLQSLGALLKGDRRALGAGADLKEFDIDNKYGIAAVKHCLQDIIGETSVMPGVQVPSLPAHLHDPNGGSADLQFFNYMQISLSGVGLLNRKMRRGVLDYYIEPKAMEKVSMFLNRLMVMPTYDQELLFSFFMSTLDAVIQVAMSKRQYDTGIQNMNASYTGVRVISREIIFTEPTTGGHAFATHLAADRGLSWEGALARLHEEAERLRGLGKDISVSSSGFWIGSNTDNQGQTGHPYVSLAVEVKKAERHATRQLWVFRPNNHIGSMFTEAGHKEHHRKVSEAQAKRHWIFWHSYLEKGCMHGKVCSRKQRGDSCFYGSRIVPAFVISGAVLPLLSRVYGIVERSCHGRPAGDKKKPPPRVIKVTLDTAEVIVGMSIVKEDLQLVKDDLLKHPVAGTVAPVS</sequence>
<evidence type="ECO:0000313" key="10">
    <source>
        <dbReference type="Proteomes" id="UP001438707"/>
    </source>
</evidence>
<dbReference type="EMBL" id="JALJOS010000007">
    <property type="protein sequence ID" value="KAK9836679.1"/>
    <property type="molecule type" value="Genomic_DNA"/>
</dbReference>
<dbReference type="Proteomes" id="UP001438707">
    <property type="component" value="Unassembled WGS sequence"/>
</dbReference>
<dbReference type="Gene3D" id="3.30.40.10">
    <property type="entry name" value="Zinc/RING finger domain, C3HC4 (zinc finger)"/>
    <property type="match status" value="1"/>
</dbReference>
<feature type="region of interest" description="Disordered" evidence="7">
    <location>
        <begin position="1019"/>
        <end position="1066"/>
    </location>
</feature>
<dbReference type="InterPro" id="IPR057332">
    <property type="entry name" value="SBNO_a/b_dom"/>
</dbReference>
<feature type="region of interest" description="Disordered" evidence="7">
    <location>
        <begin position="699"/>
        <end position="844"/>
    </location>
</feature>
<accession>A0AAW1RSL1</accession>
<dbReference type="Pfam" id="PF00628">
    <property type="entry name" value="PHD"/>
    <property type="match status" value="1"/>
</dbReference>
<proteinExistence type="inferred from homology"/>
<evidence type="ECO:0000256" key="5">
    <source>
        <dbReference type="PROSITE-ProRule" id="PRU00146"/>
    </source>
</evidence>
<feature type="compositionally biased region" description="Acidic residues" evidence="7">
    <location>
        <begin position="1096"/>
        <end position="1108"/>
    </location>
</feature>
<keyword evidence="4" id="KW-0862">Zinc</keyword>
<evidence type="ECO:0000313" key="9">
    <source>
        <dbReference type="EMBL" id="KAK9836679.1"/>
    </source>
</evidence>
<dbReference type="PANTHER" id="PTHR12706:SF30">
    <property type="entry name" value="PROTEIN STRAWBERRY NOTCH-RELATED"/>
    <property type="match status" value="1"/>
</dbReference>
<organism evidence="9 10">
    <name type="scientific">Apatococcus lobatus</name>
    <dbReference type="NCBI Taxonomy" id="904363"/>
    <lineage>
        <taxon>Eukaryota</taxon>
        <taxon>Viridiplantae</taxon>
        <taxon>Chlorophyta</taxon>
        <taxon>core chlorophytes</taxon>
        <taxon>Trebouxiophyceae</taxon>
        <taxon>Chlorellales</taxon>
        <taxon>Chlorellaceae</taxon>
        <taxon>Apatococcus</taxon>
    </lineage>
</organism>
<feature type="region of interest" description="Disordered" evidence="7">
    <location>
        <begin position="26"/>
        <end position="67"/>
    </location>
</feature>
<feature type="domain" description="PHD-type" evidence="8">
    <location>
        <begin position="875"/>
        <end position="927"/>
    </location>
</feature>
<dbReference type="InterPro" id="IPR026937">
    <property type="entry name" value="SBNO_Helicase_C_dom"/>
</dbReference>
<feature type="compositionally biased region" description="Low complexity" evidence="7">
    <location>
        <begin position="783"/>
        <end position="792"/>
    </location>
</feature>
<dbReference type="GO" id="GO:0042393">
    <property type="term" value="F:histone binding"/>
    <property type="evidence" value="ECO:0007669"/>
    <property type="project" value="TreeGrafter"/>
</dbReference>
<reference evidence="9 10" key="1">
    <citation type="journal article" date="2024" name="Nat. Commun.">
        <title>Phylogenomics reveals the evolutionary origins of lichenization in chlorophyte algae.</title>
        <authorList>
            <person name="Puginier C."/>
            <person name="Libourel C."/>
            <person name="Otte J."/>
            <person name="Skaloud P."/>
            <person name="Haon M."/>
            <person name="Grisel S."/>
            <person name="Petersen M."/>
            <person name="Berrin J.G."/>
            <person name="Delaux P.M."/>
            <person name="Dal Grande F."/>
            <person name="Keller J."/>
        </authorList>
    </citation>
    <scope>NUCLEOTIDE SEQUENCE [LARGE SCALE GENOMIC DNA]</scope>
    <source>
        <strain evidence="9 10">SAG 2145</strain>
    </source>
</reference>
<dbReference type="Pfam" id="PF25373">
    <property type="entry name" value="SBNO"/>
    <property type="match status" value="1"/>
</dbReference>
<feature type="coiled-coil region" evidence="6">
    <location>
        <begin position="622"/>
        <end position="680"/>
    </location>
</feature>
<evidence type="ECO:0000256" key="2">
    <source>
        <dbReference type="ARBA" id="ARBA00022723"/>
    </source>
</evidence>
<comment type="similarity">
    <text evidence="1">Belongs to the SBNO family.</text>
</comment>
<keyword evidence="6" id="KW-0175">Coiled coil</keyword>
<evidence type="ECO:0000256" key="1">
    <source>
        <dbReference type="ARBA" id="ARBA00006992"/>
    </source>
</evidence>
<dbReference type="PROSITE" id="PS50016">
    <property type="entry name" value="ZF_PHD_2"/>
    <property type="match status" value="1"/>
</dbReference>
<feature type="region of interest" description="Disordered" evidence="7">
    <location>
        <begin position="1088"/>
        <end position="1110"/>
    </location>
</feature>
<evidence type="ECO:0000256" key="4">
    <source>
        <dbReference type="ARBA" id="ARBA00022833"/>
    </source>
</evidence>
<dbReference type="Pfam" id="PF13872">
    <property type="entry name" value="AAA_34"/>
    <property type="match status" value="1"/>
</dbReference>
<evidence type="ECO:0000256" key="3">
    <source>
        <dbReference type="ARBA" id="ARBA00022771"/>
    </source>
</evidence>
<dbReference type="GO" id="GO:0006355">
    <property type="term" value="P:regulation of DNA-templated transcription"/>
    <property type="evidence" value="ECO:0007669"/>
    <property type="project" value="InterPro"/>
</dbReference>
<dbReference type="Pfam" id="PF13871">
    <property type="entry name" value="Helicase_C_4"/>
    <property type="match status" value="1"/>
</dbReference>
<dbReference type="SMART" id="SM00249">
    <property type="entry name" value="PHD"/>
    <property type="match status" value="1"/>
</dbReference>
<gene>
    <name evidence="9" type="ORF">WJX74_005879</name>
</gene>
<name>A0AAW1RSL1_9CHLO</name>
<dbReference type="InterPro" id="IPR001965">
    <property type="entry name" value="Znf_PHD"/>
</dbReference>
<feature type="compositionally biased region" description="Acidic residues" evidence="7">
    <location>
        <begin position="762"/>
        <end position="777"/>
    </location>
</feature>
<dbReference type="CDD" id="cd15543">
    <property type="entry name" value="PHD_RSF1"/>
    <property type="match status" value="1"/>
</dbReference>
<keyword evidence="10" id="KW-1185">Reference proteome</keyword>
<feature type="compositionally biased region" description="Low complexity" evidence="7">
    <location>
        <begin position="972"/>
        <end position="983"/>
    </location>
</feature>
<dbReference type="SUPFAM" id="SSF57903">
    <property type="entry name" value="FYVE/PHD zinc finger"/>
    <property type="match status" value="1"/>
</dbReference>
<dbReference type="InterPro" id="IPR013083">
    <property type="entry name" value="Znf_RING/FYVE/PHD"/>
</dbReference>
<dbReference type="SUPFAM" id="SSF52540">
    <property type="entry name" value="P-loop containing nucleoside triphosphate hydrolases"/>
    <property type="match status" value="2"/>
</dbReference>
<dbReference type="InterPro" id="IPR039187">
    <property type="entry name" value="SNO_AAA"/>
</dbReference>
<dbReference type="InterPro" id="IPR019787">
    <property type="entry name" value="Znf_PHD-finger"/>
</dbReference>
<dbReference type="GO" id="GO:0031490">
    <property type="term" value="F:chromatin DNA binding"/>
    <property type="evidence" value="ECO:0007669"/>
    <property type="project" value="TreeGrafter"/>
</dbReference>
<keyword evidence="3 5" id="KW-0863">Zinc-finger</keyword>
<protein>
    <recommendedName>
        <fullName evidence="8">PHD-type domain-containing protein</fullName>
    </recommendedName>
</protein>
<dbReference type="Gene3D" id="3.40.50.300">
    <property type="entry name" value="P-loop containing nucleotide triphosphate hydrolases"/>
    <property type="match status" value="1"/>
</dbReference>
<dbReference type="InterPro" id="IPR027417">
    <property type="entry name" value="P-loop_NTPase"/>
</dbReference>
<dbReference type="PANTHER" id="PTHR12706">
    <property type="entry name" value="STRAWBERRY NOTCH-RELATED"/>
    <property type="match status" value="1"/>
</dbReference>
<evidence type="ECO:0000259" key="8">
    <source>
        <dbReference type="PROSITE" id="PS50016"/>
    </source>
</evidence>
<dbReference type="GO" id="GO:0008270">
    <property type="term" value="F:zinc ion binding"/>
    <property type="evidence" value="ECO:0007669"/>
    <property type="project" value="UniProtKB-KW"/>
</dbReference>
<comment type="caution">
    <text evidence="9">The sequence shown here is derived from an EMBL/GenBank/DDBJ whole genome shotgun (WGS) entry which is preliminary data.</text>
</comment>
<keyword evidence="2" id="KW-0479">Metal-binding</keyword>
<dbReference type="InterPro" id="IPR026741">
    <property type="entry name" value="SNO"/>
</dbReference>
<evidence type="ECO:0000256" key="7">
    <source>
        <dbReference type="SAM" id="MobiDB-lite"/>
    </source>
</evidence>
<evidence type="ECO:0000256" key="6">
    <source>
        <dbReference type="SAM" id="Coils"/>
    </source>
</evidence>
<feature type="compositionally biased region" description="Acidic residues" evidence="7">
    <location>
        <begin position="53"/>
        <end position="67"/>
    </location>
</feature>
<dbReference type="InterPro" id="IPR011011">
    <property type="entry name" value="Znf_FYVE_PHD"/>
</dbReference>